<accession>A0A2I7N700</accession>
<organism evidence="2 3">
    <name type="scientific">Aquella oligotrophica</name>
    <dbReference type="NCBI Taxonomy" id="2067065"/>
    <lineage>
        <taxon>Bacteria</taxon>
        <taxon>Pseudomonadati</taxon>
        <taxon>Pseudomonadota</taxon>
        <taxon>Betaproteobacteria</taxon>
        <taxon>Neisseriales</taxon>
        <taxon>Neisseriaceae</taxon>
        <taxon>Aquella</taxon>
    </lineage>
</organism>
<proteinExistence type="predicted"/>
<feature type="domain" description="Lcl C-terminal" evidence="1">
    <location>
        <begin position="46"/>
        <end position="189"/>
    </location>
</feature>
<evidence type="ECO:0000259" key="1">
    <source>
        <dbReference type="Pfam" id="PF07603"/>
    </source>
</evidence>
<dbReference type="OrthoDB" id="9805202at2"/>
<dbReference type="EMBL" id="CP024847">
    <property type="protein sequence ID" value="AUR52234.1"/>
    <property type="molecule type" value="Genomic_DNA"/>
</dbReference>
<dbReference type="Pfam" id="PF07603">
    <property type="entry name" value="Lcl_C"/>
    <property type="match status" value="1"/>
</dbReference>
<dbReference type="KEGG" id="nba:CUN60_07970"/>
<name>A0A2I7N700_9NEIS</name>
<keyword evidence="3" id="KW-1185">Reference proteome</keyword>
<gene>
    <name evidence="2" type="ORF">CUN60_07970</name>
</gene>
<dbReference type="PANTHER" id="PTHR35812:SF1">
    <property type="entry name" value="LIPOPROTEIN"/>
    <property type="match status" value="1"/>
</dbReference>
<protein>
    <recommendedName>
        <fullName evidence="1">Lcl C-terminal domain-containing protein</fullName>
    </recommendedName>
</protein>
<dbReference type="InterPro" id="IPR011460">
    <property type="entry name" value="Lcl_C"/>
</dbReference>
<evidence type="ECO:0000313" key="2">
    <source>
        <dbReference type="EMBL" id="AUR52234.1"/>
    </source>
</evidence>
<dbReference type="AlphaFoldDB" id="A0A2I7N700"/>
<dbReference type="Proteomes" id="UP000236655">
    <property type="component" value="Chromosome"/>
</dbReference>
<sequence>MCVSASTDGGGFISDQYWDYLGYGGTVSTRFEAGSQSGGGTCADSLKDNLTDLEWAKNGIIGFEATNGGGPIAQPNYANTTANLNDLNWANATTAISNLNAATNKLCGYANWRLPTINELASLVNYAVIPPSTPASWLNDVTVGFANVQSFYYWSSTVGTPGNVWAVYFEDGTTSAAFDGMLRYVWPVRNR</sequence>
<dbReference type="PANTHER" id="PTHR35812">
    <property type="entry name" value="LIPOPROTEIN"/>
    <property type="match status" value="1"/>
</dbReference>
<reference evidence="3" key="1">
    <citation type="submission" date="2017-11" db="EMBL/GenBank/DDBJ databases">
        <authorList>
            <person name="Chan K.G."/>
            <person name="Lee L.S."/>
        </authorList>
    </citation>
    <scope>NUCLEOTIDE SEQUENCE [LARGE SCALE GENOMIC DNA]</scope>
    <source>
        <strain evidence="3">DSM 100970</strain>
    </source>
</reference>
<evidence type="ECO:0000313" key="3">
    <source>
        <dbReference type="Proteomes" id="UP000236655"/>
    </source>
</evidence>